<dbReference type="Proteomes" id="UP000249016">
    <property type="component" value="Unassembled WGS sequence"/>
</dbReference>
<dbReference type="InterPro" id="IPR037066">
    <property type="entry name" value="Plug_dom_sf"/>
</dbReference>
<sequence length="814" mass="90361">MRPVLLIILLYVLVFSLSAQGQAKVINGLVKDLQNEPVPGATVRLVNVTDSTLVVGELTSSSGKFAFKNLANSSYRLQVTSVGNTEYRTGMITIDDQHPVIDLPVFILSPSKTMLKEVTVVAKRPMIEQDIDKTIVNVDAMIGSAGSNTLEVLEKTPGVTIGTDGEISLNGKTSVLVLIDGRPTYMSGQDLAAYLKSLPGGSLDKLELMTNPPAKYDAAGSSIINIRLKRTRVQGFTGSLSASYSQGVTSRSNDVLNLNYNHKKLNLFGSIGYNKDGNYSTDVYDRTFYEANGALNSGVQLQNQYTYSSHGLMARLGMDYAASANTTYGFLLAIQNRSRQDRLDYVSKTYGARSELNSTGTGFTDGNYPWMNPSANVNVQHKFKGTGRELSADLNYITYKSTGDQVLKTAVNQPDGTLLNSNQFTYSLPSDITIYSAKADYVHPLRDKAKLEAGIKSSVVNNDNNSQYYTVAGAINTPDYSKSNHFTYHETIHAAYTNFRKEWKRLAAQAGFRLETTQITGRQLGNPEVSETSFSRTYTSLFPTAFLSYKADSTGNNTLTASVARRINRPNYQSLNPFLFYRDQYSFTTGNPYLKPQYNYQYELKYQHKQYIGLSIQYGRFTDIIFQLTEAVGDVFYYRPGNVASGYILALATNVSVSPAKWWSINANGQIGRMALKGTAYAENLTPSLFSVRMDVFNQFKFDKGWSGELSSFYSGKNISGQTITNPRFRLAAAVQKKILQNKGSLRLTLEDIFHSWTPTDQTVSLKQAEAFHTNETDTRRIGLAFTYQFGKETFARKRRHTDNAADAEKGRVD</sequence>
<dbReference type="SUPFAM" id="SSF56935">
    <property type="entry name" value="Porins"/>
    <property type="match status" value="1"/>
</dbReference>
<dbReference type="OrthoDB" id="905812at2"/>
<dbReference type="RefSeq" id="WP_111341835.1">
    <property type="nucleotide sequence ID" value="NZ_QLII01000001.1"/>
</dbReference>
<dbReference type="InterPro" id="IPR008969">
    <property type="entry name" value="CarboxyPept-like_regulatory"/>
</dbReference>
<organism evidence="5 6">
    <name type="scientific">Spirosoma telluris</name>
    <dbReference type="NCBI Taxonomy" id="2183553"/>
    <lineage>
        <taxon>Bacteria</taxon>
        <taxon>Pseudomonadati</taxon>
        <taxon>Bacteroidota</taxon>
        <taxon>Cytophagia</taxon>
        <taxon>Cytophagales</taxon>
        <taxon>Cytophagaceae</taxon>
        <taxon>Spirosoma</taxon>
    </lineage>
</organism>
<dbReference type="Pfam" id="PF14905">
    <property type="entry name" value="OMP_b-brl_3"/>
    <property type="match status" value="1"/>
</dbReference>
<dbReference type="Pfam" id="PF13620">
    <property type="entry name" value="CarboxypepD_reg"/>
    <property type="match status" value="1"/>
</dbReference>
<dbReference type="Gene3D" id="2.170.130.10">
    <property type="entry name" value="TonB-dependent receptor, plug domain"/>
    <property type="match status" value="1"/>
</dbReference>
<dbReference type="Gene3D" id="2.40.170.20">
    <property type="entry name" value="TonB-dependent receptor, beta-barrel domain"/>
    <property type="match status" value="1"/>
</dbReference>
<keyword evidence="3" id="KW-0998">Cell outer membrane</keyword>
<evidence type="ECO:0000256" key="2">
    <source>
        <dbReference type="ARBA" id="ARBA00023136"/>
    </source>
</evidence>
<gene>
    <name evidence="5" type="ORF">HMF3257_09875</name>
</gene>
<dbReference type="InterPro" id="IPR036942">
    <property type="entry name" value="Beta-barrel_TonB_sf"/>
</dbReference>
<dbReference type="Gene3D" id="2.60.40.1120">
    <property type="entry name" value="Carboxypeptidase-like, regulatory domain"/>
    <property type="match status" value="1"/>
</dbReference>
<evidence type="ECO:0000313" key="6">
    <source>
        <dbReference type="Proteomes" id="UP000249016"/>
    </source>
</evidence>
<evidence type="ECO:0000313" key="5">
    <source>
        <dbReference type="EMBL" id="RAI74501.1"/>
    </source>
</evidence>
<dbReference type="AlphaFoldDB" id="A0A327NGK0"/>
<dbReference type="EMBL" id="QLII01000001">
    <property type="protein sequence ID" value="RAI74501.1"/>
    <property type="molecule type" value="Genomic_DNA"/>
</dbReference>
<dbReference type="SUPFAM" id="SSF49464">
    <property type="entry name" value="Carboxypeptidase regulatory domain-like"/>
    <property type="match status" value="1"/>
</dbReference>
<evidence type="ECO:0000256" key="1">
    <source>
        <dbReference type="ARBA" id="ARBA00004442"/>
    </source>
</evidence>
<evidence type="ECO:0000256" key="3">
    <source>
        <dbReference type="ARBA" id="ARBA00023237"/>
    </source>
</evidence>
<keyword evidence="6" id="KW-1185">Reference proteome</keyword>
<keyword evidence="2" id="KW-0472">Membrane</keyword>
<dbReference type="GO" id="GO:0009279">
    <property type="term" value="C:cell outer membrane"/>
    <property type="evidence" value="ECO:0007669"/>
    <property type="project" value="UniProtKB-SubCell"/>
</dbReference>
<comment type="subcellular location">
    <subcellularLocation>
        <location evidence="1">Cell outer membrane</location>
    </subcellularLocation>
</comment>
<evidence type="ECO:0000259" key="4">
    <source>
        <dbReference type="Pfam" id="PF14905"/>
    </source>
</evidence>
<protein>
    <recommendedName>
        <fullName evidence="4">Outer membrane protein beta-barrel domain-containing protein</fullName>
    </recommendedName>
</protein>
<name>A0A327NGK0_9BACT</name>
<accession>A0A327NGK0</accession>
<feature type="domain" description="Outer membrane protein beta-barrel" evidence="4">
    <location>
        <begin position="381"/>
        <end position="788"/>
    </location>
</feature>
<dbReference type="InterPro" id="IPR041700">
    <property type="entry name" value="OMP_b-brl_3"/>
</dbReference>
<reference evidence="5 6" key="1">
    <citation type="submission" date="2018-06" db="EMBL/GenBank/DDBJ databases">
        <title>Spirosoma sp. HMF3257 Genome sequencing and assembly.</title>
        <authorList>
            <person name="Kang H."/>
            <person name="Cha I."/>
            <person name="Kim H."/>
            <person name="Kang J."/>
            <person name="Joh K."/>
        </authorList>
    </citation>
    <scope>NUCLEOTIDE SEQUENCE [LARGE SCALE GENOMIC DNA]</scope>
    <source>
        <strain evidence="5 6">HMF3257</strain>
    </source>
</reference>
<comment type="caution">
    <text evidence="5">The sequence shown here is derived from an EMBL/GenBank/DDBJ whole genome shotgun (WGS) entry which is preliminary data.</text>
</comment>
<proteinExistence type="predicted"/>